<organism evidence="2 3">
    <name type="scientific">Zophobas morio</name>
    <dbReference type="NCBI Taxonomy" id="2755281"/>
    <lineage>
        <taxon>Eukaryota</taxon>
        <taxon>Metazoa</taxon>
        <taxon>Ecdysozoa</taxon>
        <taxon>Arthropoda</taxon>
        <taxon>Hexapoda</taxon>
        <taxon>Insecta</taxon>
        <taxon>Pterygota</taxon>
        <taxon>Neoptera</taxon>
        <taxon>Endopterygota</taxon>
        <taxon>Coleoptera</taxon>
        <taxon>Polyphaga</taxon>
        <taxon>Cucujiformia</taxon>
        <taxon>Tenebrionidae</taxon>
        <taxon>Zophobas</taxon>
    </lineage>
</organism>
<sequence length="123" mass="13717">MWKYLAISLVITLLGLTASEGRVTEEVKQQCREETDLTEEDSRSLKANEALSQTKKCYIKCLFEKGGYIGADGKILVEAMKKDIIVDGNNVRLEKVYGCVGNVESVKDCDKVTELIDCFTLKS</sequence>
<evidence type="ECO:0000313" key="2">
    <source>
        <dbReference type="EMBL" id="KAJ3652578.1"/>
    </source>
</evidence>
<protein>
    <submittedName>
        <fullName evidence="2">Uncharacterized protein</fullName>
    </submittedName>
</protein>
<reference evidence="2" key="1">
    <citation type="journal article" date="2023" name="G3 (Bethesda)">
        <title>Whole genome assemblies of Zophobas morio and Tenebrio molitor.</title>
        <authorList>
            <person name="Kaur S."/>
            <person name="Stinson S.A."/>
            <person name="diCenzo G.C."/>
        </authorList>
    </citation>
    <scope>NUCLEOTIDE SEQUENCE</scope>
    <source>
        <strain evidence="2">QUZm001</strain>
    </source>
</reference>
<comment type="caution">
    <text evidence="2">The sequence shown here is derived from an EMBL/GenBank/DDBJ whole genome shotgun (WGS) entry which is preliminary data.</text>
</comment>
<dbReference type="Pfam" id="PF01395">
    <property type="entry name" value="PBP_GOBP"/>
    <property type="match status" value="1"/>
</dbReference>
<dbReference type="GO" id="GO:0005549">
    <property type="term" value="F:odorant binding"/>
    <property type="evidence" value="ECO:0007669"/>
    <property type="project" value="InterPro"/>
</dbReference>
<dbReference type="InterPro" id="IPR036728">
    <property type="entry name" value="PBP_GOBP_sf"/>
</dbReference>
<keyword evidence="1" id="KW-0732">Signal</keyword>
<keyword evidence="3" id="KW-1185">Reference proteome</keyword>
<evidence type="ECO:0000256" key="1">
    <source>
        <dbReference type="SAM" id="SignalP"/>
    </source>
</evidence>
<dbReference type="EMBL" id="JALNTZ010000005">
    <property type="protein sequence ID" value="KAJ3652578.1"/>
    <property type="molecule type" value="Genomic_DNA"/>
</dbReference>
<dbReference type="Gene3D" id="1.10.238.20">
    <property type="entry name" value="Pheromone/general odorant binding protein domain"/>
    <property type="match status" value="1"/>
</dbReference>
<gene>
    <name evidence="2" type="ORF">Zmor_018530</name>
</gene>
<feature type="signal peptide" evidence="1">
    <location>
        <begin position="1"/>
        <end position="21"/>
    </location>
</feature>
<dbReference type="InterPro" id="IPR006170">
    <property type="entry name" value="PBP/GOBP"/>
</dbReference>
<dbReference type="SMART" id="SM00708">
    <property type="entry name" value="PhBP"/>
    <property type="match status" value="1"/>
</dbReference>
<feature type="chain" id="PRO_5041459114" evidence="1">
    <location>
        <begin position="22"/>
        <end position="123"/>
    </location>
</feature>
<proteinExistence type="predicted"/>
<dbReference type="AlphaFoldDB" id="A0AA38IBV0"/>
<name>A0AA38IBV0_9CUCU</name>
<accession>A0AA38IBV0</accession>
<evidence type="ECO:0000313" key="3">
    <source>
        <dbReference type="Proteomes" id="UP001168821"/>
    </source>
</evidence>
<dbReference type="Proteomes" id="UP001168821">
    <property type="component" value="Unassembled WGS sequence"/>
</dbReference>
<dbReference type="SUPFAM" id="SSF47565">
    <property type="entry name" value="Insect pheromone/odorant-binding proteins"/>
    <property type="match status" value="1"/>
</dbReference>
<dbReference type="CDD" id="cd23992">
    <property type="entry name" value="PBP_GOBP"/>
    <property type="match status" value="1"/>
</dbReference>